<keyword evidence="6" id="KW-0472">Membrane</keyword>
<evidence type="ECO:0000256" key="3">
    <source>
        <dbReference type="ARBA" id="ARBA00022946"/>
    </source>
</evidence>
<evidence type="ECO:0000256" key="4">
    <source>
        <dbReference type="ARBA" id="ARBA00023128"/>
    </source>
</evidence>
<proteinExistence type="inferred from homology"/>
<feature type="transmembrane region" description="Helical" evidence="6">
    <location>
        <begin position="223"/>
        <end position="244"/>
    </location>
</feature>
<sequence length="604" mass="67198">MDEDEVTESEGGPHTARSSASSHTPVPKPRKRKPSDASTTPGTATSPPGRGSHRGPPVATPRAKAGRRKRELREAEEEEDHKDNVAVPSLTGLLGGLQEDVTKLRASSEYQAGSNSAASLSPVGGATGTTPSRSRGKVYVEKPRRFVAVDWQDVGACLEEGNGRNGEHAGKGDAVMEVAIALERAWRCCAIWSNGLLAGLGVSHMLMVHLQLSYDGISHLVHFYAPLVPAVWAIFHVLYTLSLVGAFDRADLFSLASDWRGGGRTLPVVTVFMYLVGFGCSMVLYPWEDAIYKEISKELTNDDVLLWLILNGARCLLPVVCWVLVAFDTRNHRFLERLSSRDLEEFVFVFLLPIPQMFISPVALLGCVRRSGNPLALNLYKQLLRYGDDLKYTDQDYFFQRIREEFEKRRDLTDPKEVDFQIETPALAMSFIRTVVAGSSRGFLVRGFACPEPSSWSSFSFLGSRWCSCDQGDVPQQSRGGVDRSKFPTLDENDLEEKFTKGSGPGGQSVNKTVNAVFLRHVPSGLRIKCHETRSLEKNRQIARERLLEKLDELLNGELSVAAQKSRLKEAKSRKAQSKSRKLRELKEKWKAEREKSELEEQSS</sequence>
<feature type="transmembrane region" description="Helical" evidence="6">
    <location>
        <begin position="191"/>
        <end position="211"/>
    </location>
</feature>
<feature type="region of interest" description="Disordered" evidence="5">
    <location>
        <begin position="113"/>
        <end position="136"/>
    </location>
</feature>
<feature type="region of interest" description="Disordered" evidence="5">
    <location>
        <begin position="565"/>
        <end position="604"/>
    </location>
</feature>
<dbReference type="AlphaFoldDB" id="A0A7R8WGA2"/>
<dbReference type="InterPro" id="IPR000352">
    <property type="entry name" value="Pep_chain_release_fac_I"/>
</dbReference>
<feature type="domain" description="Complex 1 LYR protein" evidence="8">
    <location>
        <begin position="376"/>
        <end position="422"/>
    </location>
</feature>
<evidence type="ECO:0000256" key="2">
    <source>
        <dbReference type="ARBA" id="ARBA00010835"/>
    </source>
</evidence>
<dbReference type="Pfam" id="PF15383">
    <property type="entry name" value="TMEM237"/>
    <property type="match status" value="1"/>
</dbReference>
<accession>A0A7R8WGA2</accession>
<dbReference type="OrthoDB" id="277888at2759"/>
<evidence type="ECO:0000256" key="5">
    <source>
        <dbReference type="SAM" id="MobiDB-lite"/>
    </source>
</evidence>
<feature type="transmembrane region" description="Helical" evidence="6">
    <location>
        <begin position="305"/>
        <end position="325"/>
    </location>
</feature>
<keyword evidence="6" id="KW-1133">Transmembrane helix</keyword>
<comment type="subcellular location">
    <subcellularLocation>
        <location evidence="1">Mitochondrion</location>
    </subcellularLocation>
</comment>
<keyword evidence="6" id="KW-0812">Transmembrane</keyword>
<organism evidence="9">
    <name type="scientific">Cyprideis torosa</name>
    <dbReference type="NCBI Taxonomy" id="163714"/>
    <lineage>
        <taxon>Eukaryota</taxon>
        <taxon>Metazoa</taxon>
        <taxon>Ecdysozoa</taxon>
        <taxon>Arthropoda</taxon>
        <taxon>Crustacea</taxon>
        <taxon>Oligostraca</taxon>
        <taxon>Ostracoda</taxon>
        <taxon>Podocopa</taxon>
        <taxon>Podocopida</taxon>
        <taxon>Cytherocopina</taxon>
        <taxon>Cytheroidea</taxon>
        <taxon>Cytherideidae</taxon>
        <taxon>Cyprideis</taxon>
    </lineage>
</organism>
<dbReference type="InterPro" id="IPR008011">
    <property type="entry name" value="Complex1_LYR_dom"/>
</dbReference>
<feature type="compositionally biased region" description="Basic and acidic residues" evidence="5">
    <location>
        <begin position="583"/>
        <end position="604"/>
    </location>
</feature>
<protein>
    <submittedName>
        <fullName evidence="9">Uncharacterized protein</fullName>
    </submittedName>
</protein>
<evidence type="ECO:0000259" key="8">
    <source>
        <dbReference type="Pfam" id="PF05347"/>
    </source>
</evidence>
<feature type="transmembrane region" description="Helical" evidence="6">
    <location>
        <begin position="346"/>
        <end position="366"/>
    </location>
</feature>
<dbReference type="GO" id="GO:0005739">
    <property type="term" value="C:mitochondrion"/>
    <property type="evidence" value="ECO:0007669"/>
    <property type="project" value="UniProtKB-SubCell"/>
</dbReference>
<reference evidence="9" key="1">
    <citation type="submission" date="2020-11" db="EMBL/GenBank/DDBJ databases">
        <authorList>
            <person name="Tran Van P."/>
        </authorList>
    </citation>
    <scope>NUCLEOTIDE SEQUENCE</scope>
</reference>
<dbReference type="InterPro" id="IPR045300">
    <property type="entry name" value="Complex1_LYR_MIEF1-MP"/>
</dbReference>
<dbReference type="Gene3D" id="3.30.160.20">
    <property type="match status" value="1"/>
</dbReference>
<feature type="compositionally biased region" description="Low complexity" evidence="5">
    <location>
        <begin position="36"/>
        <end position="57"/>
    </location>
</feature>
<evidence type="ECO:0000256" key="1">
    <source>
        <dbReference type="ARBA" id="ARBA00004173"/>
    </source>
</evidence>
<dbReference type="PANTHER" id="PTHR46203">
    <property type="entry name" value="PROBABLE PEPTIDE CHAIN RELEASE FACTOR C12ORF65"/>
    <property type="match status" value="1"/>
</dbReference>
<evidence type="ECO:0000313" key="9">
    <source>
        <dbReference type="EMBL" id="CAD7229851.1"/>
    </source>
</evidence>
<evidence type="ECO:0000259" key="7">
    <source>
        <dbReference type="Pfam" id="PF00472"/>
    </source>
</evidence>
<keyword evidence="4" id="KW-0496">Mitochondrion</keyword>
<dbReference type="EMBL" id="OB662322">
    <property type="protein sequence ID" value="CAD7229851.1"/>
    <property type="molecule type" value="Genomic_DNA"/>
</dbReference>
<dbReference type="GO" id="GO:0003747">
    <property type="term" value="F:translation release factor activity"/>
    <property type="evidence" value="ECO:0007669"/>
    <property type="project" value="InterPro"/>
</dbReference>
<dbReference type="SUPFAM" id="SSF75620">
    <property type="entry name" value="Release factor"/>
    <property type="match status" value="1"/>
</dbReference>
<dbReference type="InterPro" id="IPR052405">
    <property type="entry name" value="Mito_Transl_Release_Factor"/>
</dbReference>
<feature type="region of interest" description="Disordered" evidence="5">
    <location>
        <begin position="1"/>
        <end position="91"/>
    </location>
</feature>
<evidence type="ECO:0000256" key="6">
    <source>
        <dbReference type="SAM" id="Phobius"/>
    </source>
</evidence>
<feature type="transmembrane region" description="Helical" evidence="6">
    <location>
        <begin position="265"/>
        <end position="285"/>
    </location>
</feature>
<dbReference type="Pfam" id="PF05347">
    <property type="entry name" value="Complex1_LYR"/>
    <property type="match status" value="1"/>
</dbReference>
<keyword evidence="3" id="KW-0809">Transit peptide</keyword>
<feature type="domain" description="Prokaryotic-type class I peptide chain release factors" evidence="7">
    <location>
        <begin position="489"/>
        <end position="585"/>
    </location>
</feature>
<dbReference type="Pfam" id="PF00472">
    <property type="entry name" value="RF-1"/>
    <property type="match status" value="1"/>
</dbReference>
<gene>
    <name evidence="9" type="ORF">CTOB1V02_LOCUS7717</name>
</gene>
<name>A0A7R8WGA2_9CRUS</name>
<dbReference type="CDD" id="cd20272">
    <property type="entry name" value="Complex1_LYR_MIEF1-MP"/>
    <property type="match status" value="1"/>
</dbReference>
<dbReference type="InterPro" id="IPR045853">
    <property type="entry name" value="Pep_chain_release_fac_I_sf"/>
</dbReference>
<comment type="similarity">
    <text evidence="2">Belongs to the prokaryotic/mitochondrial release factor family.</text>
</comment>
<dbReference type="PANTHER" id="PTHR46203:SF1">
    <property type="entry name" value="MITOCHONDRIAL TRANSLATION RELEASE FACTOR IN RESCUE"/>
    <property type="match status" value="1"/>
</dbReference>
<dbReference type="InterPro" id="IPR029409">
    <property type="entry name" value="TMEM237"/>
</dbReference>